<reference evidence="5 7" key="2">
    <citation type="submission" date="2019-11" db="EMBL/GenBank/DDBJ databases">
        <title>Draft genome sequences of five Paenibacillus species of dairy origin.</title>
        <authorList>
            <person name="Olajide A.M."/>
            <person name="Chen S."/>
            <person name="Lapointe G."/>
        </authorList>
    </citation>
    <scope>NUCLEOTIDE SEQUENCE [LARGE SCALE GENOMIC DNA]</scope>
    <source>
        <strain evidence="5 7">3CT49</strain>
    </source>
</reference>
<dbReference type="InterPro" id="IPR000182">
    <property type="entry name" value="GNAT_dom"/>
</dbReference>
<evidence type="ECO:0000313" key="5">
    <source>
        <dbReference type="EMBL" id="MUG21321.1"/>
    </source>
</evidence>
<feature type="domain" description="N-acetyltransferase" evidence="3">
    <location>
        <begin position="160"/>
        <end position="285"/>
    </location>
</feature>
<evidence type="ECO:0000313" key="4">
    <source>
        <dbReference type="EMBL" id="KFM94190.1"/>
    </source>
</evidence>
<keyword evidence="2" id="KW-0012">Acyltransferase</keyword>
<sequence>MLRYARGSEVGTDVLFAAFRRGFSDYIIQFKLDEPGFAAKFFGPEGNRREHSFVALDGEKAVGIVLGGVKMYESVKTMRCGALAVSPEYRGTGVSGKLMDLHREEAEKAGCRQLFLEVIVGNDRAISFYQKRGYRKVYDQHYYTLTDAARLGSPPVPEGCRLRRLAFEEFSEAVDARRYFHVNWQNDLEYQQLSEGNAYFGISQNDELAGCLSVNVSGKISMLLVDRRYRGRGIATCLLAAARDELGIAKLTASTPSNALLEGFLERTGFVRESLRQYEMYLPLGS</sequence>
<dbReference type="Pfam" id="PF13673">
    <property type="entry name" value="Acetyltransf_10"/>
    <property type="match status" value="1"/>
</dbReference>
<dbReference type="RefSeq" id="WP_036619079.1">
    <property type="nucleotide sequence ID" value="NZ_BGML01000004.1"/>
</dbReference>
<evidence type="ECO:0000256" key="2">
    <source>
        <dbReference type="ARBA" id="ARBA00023315"/>
    </source>
</evidence>
<dbReference type="Gene3D" id="3.40.630.30">
    <property type="match status" value="2"/>
</dbReference>
<dbReference type="EMBL" id="WNZZ01000001">
    <property type="protein sequence ID" value="MUG21321.1"/>
    <property type="molecule type" value="Genomic_DNA"/>
</dbReference>
<evidence type="ECO:0000313" key="6">
    <source>
        <dbReference type="Proteomes" id="UP000029278"/>
    </source>
</evidence>
<dbReference type="PANTHER" id="PTHR43420:SF44">
    <property type="entry name" value="ACETYLTRANSFERASE YPEA"/>
    <property type="match status" value="1"/>
</dbReference>
<dbReference type="AlphaFoldDB" id="A0A090YQ01"/>
<gene>
    <name evidence="4" type="ORF">DJ90_4772</name>
    <name evidence="5" type="ORF">GNQ08_02595</name>
</gene>
<comment type="caution">
    <text evidence="4">The sequence shown here is derived from an EMBL/GenBank/DDBJ whole genome shotgun (WGS) entry which is preliminary data.</text>
</comment>
<dbReference type="Proteomes" id="UP000029278">
    <property type="component" value="Unassembled WGS sequence"/>
</dbReference>
<evidence type="ECO:0000259" key="3">
    <source>
        <dbReference type="PROSITE" id="PS51186"/>
    </source>
</evidence>
<dbReference type="OrthoDB" id="4228396at2"/>
<accession>A0A090YQ01</accession>
<dbReference type="PROSITE" id="PS51186">
    <property type="entry name" value="GNAT"/>
    <property type="match status" value="2"/>
</dbReference>
<dbReference type="PATRIC" id="fig|44252.3.peg.5872"/>
<evidence type="ECO:0000313" key="7">
    <source>
        <dbReference type="Proteomes" id="UP000442469"/>
    </source>
</evidence>
<evidence type="ECO:0000256" key="1">
    <source>
        <dbReference type="ARBA" id="ARBA00022679"/>
    </source>
</evidence>
<protein>
    <submittedName>
        <fullName evidence="4">Acetyltransferase domain protein</fullName>
    </submittedName>
    <submittedName>
        <fullName evidence="5">GNAT family N-acetyltransferase</fullName>
    </submittedName>
</protein>
<dbReference type="HOGENOM" id="CLU_062214_2_0_9"/>
<dbReference type="GO" id="GO:0016747">
    <property type="term" value="F:acyltransferase activity, transferring groups other than amino-acyl groups"/>
    <property type="evidence" value="ECO:0007669"/>
    <property type="project" value="InterPro"/>
</dbReference>
<dbReference type="InterPro" id="IPR016181">
    <property type="entry name" value="Acyl_CoA_acyltransferase"/>
</dbReference>
<organism evidence="4 6">
    <name type="scientific">Paenibacillus macerans</name>
    <name type="common">Bacillus macerans</name>
    <dbReference type="NCBI Taxonomy" id="44252"/>
    <lineage>
        <taxon>Bacteria</taxon>
        <taxon>Bacillati</taxon>
        <taxon>Bacillota</taxon>
        <taxon>Bacilli</taxon>
        <taxon>Bacillales</taxon>
        <taxon>Paenibacillaceae</taxon>
        <taxon>Paenibacillus</taxon>
    </lineage>
</organism>
<dbReference type="EMBL" id="JMQA01000048">
    <property type="protein sequence ID" value="KFM94190.1"/>
    <property type="molecule type" value="Genomic_DNA"/>
</dbReference>
<dbReference type="SUPFAM" id="SSF55729">
    <property type="entry name" value="Acyl-CoA N-acyltransferases (Nat)"/>
    <property type="match status" value="2"/>
</dbReference>
<dbReference type="GeneID" id="77010949"/>
<keyword evidence="6" id="KW-1185">Reference proteome</keyword>
<proteinExistence type="predicted"/>
<dbReference type="Proteomes" id="UP000442469">
    <property type="component" value="Unassembled WGS sequence"/>
</dbReference>
<dbReference type="Pfam" id="PF00583">
    <property type="entry name" value="Acetyltransf_1"/>
    <property type="match status" value="1"/>
</dbReference>
<feature type="domain" description="N-acetyltransferase" evidence="3">
    <location>
        <begin position="2"/>
        <end position="163"/>
    </location>
</feature>
<dbReference type="InterPro" id="IPR050680">
    <property type="entry name" value="YpeA/RimI_acetyltransf"/>
</dbReference>
<dbReference type="CDD" id="cd04301">
    <property type="entry name" value="NAT_SF"/>
    <property type="match status" value="2"/>
</dbReference>
<reference evidence="4 6" key="1">
    <citation type="submission" date="2014-04" db="EMBL/GenBank/DDBJ databases">
        <authorList>
            <person name="Bishop-Lilly K.A."/>
            <person name="Broomall S.M."/>
            <person name="Chain P.S."/>
            <person name="Chertkov O."/>
            <person name="Coyne S.R."/>
            <person name="Daligault H.E."/>
            <person name="Davenport K.W."/>
            <person name="Erkkila T."/>
            <person name="Frey K.G."/>
            <person name="Gibbons H.S."/>
            <person name="Gu W."/>
            <person name="Jaissle J."/>
            <person name="Johnson S.L."/>
            <person name="Koroleva G.I."/>
            <person name="Ladner J.T."/>
            <person name="Lo C.-C."/>
            <person name="Minogue T.D."/>
            <person name="Munk C."/>
            <person name="Palacios G.F."/>
            <person name="Redden C.L."/>
            <person name="Rosenzweig C.N."/>
            <person name="Scholz M.B."/>
            <person name="Teshima H."/>
            <person name="Xu Y."/>
        </authorList>
    </citation>
    <scope>NUCLEOTIDE SEQUENCE [LARGE SCALE GENOMIC DNA]</scope>
    <source>
        <strain evidence="4 6">8244</strain>
    </source>
</reference>
<keyword evidence="1 4" id="KW-0808">Transferase</keyword>
<name>A0A090YQ01_PAEMA</name>
<dbReference type="PANTHER" id="PTHR43420">
    <property type="entry name" value="ACETYLTRANSFERASE"/>
    <property type="match status" value="1"/>
</dbReference>
<dbReference type="STRING" id="44252.DJ90_4772"/>